<feature type="region of interest" description="Disordered" evidence="2">
    <location>
        <begin position="1016"/>
        <end position="1047"/>
    </location>
</feature>
<dbReference type="OrthoDB" id="2442340at2759"/>
<feature type="compositionally biased region" description="Low complexity" evidence="2">
    <location>
        <begin position="52"/>
        <end position="75"/>
    </location>
</feature>
<evidence type="ECO:0000313" key="3">
    <source>
        <dbReference type="EMBL" id="KAG0266577.1"/>
    </source>
</evidence>
<feature type="compositionally biased region" description="Low complexity" evidence="2">
    <location>
        <begin position="180"/>
        <end position="205"/>
    </location>
</feature>
<dbReference type="EMBL" id="JAAAJA010000015">
    <property type="protein sequence ID" value="KAG0266577.1"/>
    <property type="molecule type" value="Genomic_DNA"/>
</dbReference>
<reference evidence="3" key="1">
    <citation type="journal article" date="2020" name="Fungal Divers.">
        <title>Resolving the Mortierellaceae phylogeny through synthesis of multi-gene phylogenetics and phylogenomics.</title>
        <authorList>
            <person name="Vandepol N."/>
            <person name="Liber J."/>
            <person name="Desiro A."/>
            <person name="Na H."/>
            <person name="Kennedy M."/>
            <person name="Barry K."/>
            <person name="Grigoriev I.V."/>
            <person name="Miller A.N."/>
            <person name="O'Donnell K."/>
            <person name="Stajich J.E."/>
            <person name="Bonito G."/>
        </authorList>
    </citation>
    <scope>NUCLEOTIDE SEQUENCE</scope>
    <source>
        <strain evidence="3">KOD948</strain>
    </source>
</reference>
<proteinExistence type="predicted"/>
<feature type="region of interest" description="Disordered" evidence="2">
    <location>
        <begin position="52"/>
        <end position="79"/>
    </location>
</feature>
<organism evidence="3 4">
    <name type="scientific">Mortierella polycephala</name>
    <dbReference type="NCBI Taxonomy" id="41804"/>
    <lineage>
        <taxon>Eukaryota</taxon>
        <taxon>Fungi</taxon>
        <taxon>Fungi incertae sedis</taxon>
        <taxon>Mucoromycota</taxon>
        <taxon>Mortierellomycotina</taxon>
        <taxon>Mortierellomycetes</taxon>
        <taxon>Mortierellales</taxon>
        <taxon>Mortierellaceae</taxon>
        <taxon>Mortierella</taxon>
    </lineage>
</organism>
<evidence type="ECO:0000256" key="1">
    <source>
        <dbReference type="SAM" id="Coils"/>
    </source>
</evidence>
<feature type="region of interest" description="Disordered" evidence="2">
    <location>
        <begin position="863"/>
        <end position="906"/>
    </location>
</feature>
<keyword evidence="4" id="KW-1185">Reference proteome</keyword>
<accession>A0A9P6QIC1</accession>
<evidence type="ECO:0000313" key="4">
    <source>
        <dbReference type="Proteomes" id="UP000726737"/>
    </source>
</evidence>
<name>A0A9P6QIC1_9FUNG</name>
<evidence type="ECO:0000256" key="2">
    <source>
        <dbReference type="SAM" id="MobiDB-lite"/>
    </source>
</evidence>
<dbReference type="Proteomes" id="UP000726737">
    <property type="component" value="Unassembled WGS sequence"/>
</dbReference>
<protein>
    <submittedName>
        <fullName evidence="3">Uncharacterized protein</fullName>
    </submittedName>
</protein>
<feature type="coiled-coil region" evidence="1">
    <location>
        <begin position="241"/>
        <end position="270"/>
    </location>
</feature>
<sequence>MTLTAATQAKGQALVLSQQYPPWCILHMLLKRHKHLFSTILLEELLAPSPASLTPASSPSHSQSSSSQQPSLVSPVQPPPRPKALLSRYLIQRLHFGYYGTKRVLPESAVRYLTARARLEFGYFVIRGRAFWSVCQEDMDEDVHDIDRTASTSSSNRGGGDKKSRVRNGEGSGTQGLSANQRQQQASQINQQQQQGHTQAQSDDQGGNKDEDPYSLAYTEASTLLGRRHVGVDAEGRTVVADEAEQRRRMVEANQRCEEREEKLLMLEAVRYLDRQQPDMYTTITLGATSTSSSESPAASPEKVAAVSHWMRVALTSQIDSQTDMETADSFMIPASPFLNRRIDAFWMGYLQHPPLAPIELKSHTTKSHQVHGGMQMVQDDARLFQIVSGIFDGLATLPKTSRLSTHSVIEGSLSISPDTLRRLIFDYGYLPLPEDDEDRKFHYKGGIRDSTDERNGFPSNGSHLVNNRGMKGQRTSIWYFYDLQRVEVMTVYLMFAQPEVLYWMFDCGFEFKSVSEQGDIGVSPALLLQCCLPGCHAMLRHTFQLTPRGFKMPTSTIIRVVKDDLLGDGVRSKRIEFRRQDFVQVLKGVPSPQIRVALDVMLALGMEHSVVQDQLMGLLQTPGGLSPVNVELEVLSALFARCIRVDKTSPSASSDGIKSHQDSGKDSMELVGILMKANDIVNVAIQQAFDIQMDLSAVRDQEWKRNFEETLLNLKPQAWIVHPQVSTWVPEFINATEPAFQICFDHAVMEALTEILEWNDLQLEQLQKWTQAQENEAQMRSIRSGRQWEEVKRQLLVVHNSDDEEDELMGQEEASGEENWIGLDVEWTTNDQVELATTAIVGGMSIDTEMVRISDDGHLLLDNGRLGQGFSPNGQRGQQEDEEEPSDTSNNQGTMEEEESPSEVNSRLYTYLKKGAVVEEKHLIWVALGLVTESFRGRRVAEIQCGRSKHKQQHKEQELGPRYSSIQVKMACSPDAYRLVWMLASAYIRQYPLSIPASESTETATWTISSAEAETAGTSITPTNSVVSQEDPKDGHSISYSPSLTALPLSPTPDCSTIAKVKELRQLLIDKLGADARLMMEILNDIEDSIEGEDEEED</sequence>
<feature type="compositionally biased region" description="Polar residues" evidence="2">
    <location>
        <begin position="1016"/>
        <end position="1029"/>
    </location>
</feature>
<dbReference type="AlphaFoldDB" id="A0A9P6QIC1"/>
<gene>
    <name evidence="3" type="ORF">BG011_001766</name>
</gene>
<comment type="caution">
    <text evidence="3">The sequence shown here is derived from an EMBL/GenBank/DDBJ whole genome shotgun (WGS) entry which is preliminary data.</text>
</comment>
<keyword evidence="1" id="KW-0175">Coiled coil</keyword>
<feature type="region of interest" description="Disordered" evidence="2">
    <location>
        <begin position="147"/>
        <end position="214"/>
    </location>
</feature>